<keyword evidence="3" id="KW-1185">Reference proteome</keyword>
<dbReference type="OrthoDB" id="6903108at2"/>
<dbReference type="InterPro" id="IPR055507">
    <property type="entry name" value="DUF7079"/>
</dbReference>
<dbReference type="AlphaFoldDB" id="V5BAI6"/>
<protein>
    <recommendedName>
        <fullName evidence="1">DUF7079 domain-containing protein</fullName>
    </recommendedName>
</protein>
<dbReference type="eggNOG" id="ENOG5033BIQ">
    <property type="taxonomic scope" value="Bacteria"/>
</dbReference>
<dbReference type="EMBL" id="AYLO01000116">
    <property type="protein sequence ID" value="ESS70295.1"/>
    <property type="molecule type" value="Genomic_DNA"/>
</dbReference>
<comment type="caution">
    <text evidence="2">The sequence shown here is derived from an EMBL/GenBank/DDBJ whole genome shotgun (WGS) entry which is preliminary data.</text>
</comment>
<evidence type="ECO:0000313" key="2">
    <source>
        <dbReference type="EMBL" id="ESS70295.1"/>
    </source>
</evidence>
<dbReference type="Pfam" id="PF23296">
    <property type="entry name" value="DUF7079"/>
    <property type="match status" value="1"/>
</dbReference>
<dbReference type="RefSeq" id="WP_023495898.1">
    <property type="nucleotide sequence ID" value="NZ_AYLO01000116.1"/>
</dbReference>
<reference evidence="2 3" key="1">
    <citation type="journal article" date="2013" name="Genome Announc.">
        <title>Draft Genome Sequence of the Methanotrophic Gammaproteobacterium Methyloglobulus morosus DSM 22980 Strain KoM1.</title>
        <authorList>
            <person name="Poehlein A."/>
            <person name="Deutzmann J.S."/>
            <person name="Daniel R."/>
            <person name="Simeonova D.D."/>
        </authorList>
    </citation>
    <scope>NUCLEOTIDE SEQUENCE [LARGE SCALE GENOMIC DNA]</scope>
    <source>
        <strain evidence="2 3">KoM1</strain>
    </source>
</reference>
<dbReference type="Proteomes" id="UP000017842">
    <property type="component" value="Unassembled WGS sequence"/>
</dbReference>
<proteinExistence type="predicted"/>
<evidence type="ECO:0000259" key="1">
    <source>
        <dbReference type="Pfam" id="PF23296"/>
    </source>
</evidence>
<name>V5BAI6_9GAMM</name>
<feature type="domain" description="DUF7079" evidence="1">
    <location>
        <begin position="23"/>
        <end position="134"/>
    </location>
</feature>
<sequence length="145" mass="16592">MLGLASVQPNPQTALMLTDEELQRRKPLWTALSELWLDTEIDTVDIQRIVQVVAGSSYSVAKLNEIYLYEVAPVVGANLLIPAGAWQGFDEEWLHTEARKRAESRSLWLRFWVWSDFGRKLMTYATEEHWQKIIAQVQTGNTSAT</sequence>
<evidence type="ECO:0000313" key="3">
    <source>
        <dbReference type="Proteomes" id="UP000017842"/>
    </source>
</evidence>
<gene>
    <name evidence="2" type="ORF">MGMO_124c00260</name>
</gene>
<accession>V5BAI6</accession>
<organism evidence="2 3">
    <name type="scientific">Methyloglobulus morosus KoM1</name>
    <dbReference type="NCBI Taxonomy" id="1116472"/>
    <lineage>
        <taxon>Bacteria</taxon>
        <taxon>Pseudomonadati</taxon>
        <taxon>Pseudomonadota</taxon>
        <taxon>Gammaproteobacteria</taxon>
        <taxon>Methylococcales</taxon>
        <taxon>Methylococcaceae</taxon>
        <taxon>Methyloglobulus</taxon>
    </lineage>
</organism>